<dbReference type="EMBL" id="JAKGBZ010000041">
    <property type="protein sequence ID" value="MCF3948187.1"/>
    <property type="molecule type" value="Genomic_DNA"/>
</dbReference>
<evidence type="ECO:0000313" key="1">
    <source>
        <dbReference type="EMBL" id="MCF3948187.1"/>
    </source>
</evidence>
<dbReference type="GO" id="GO:0004386">
    <property type="term" value="F:helicase activity"/>
    <property type="evidence" value="ECO:0007669"/>
    <property type="project" value="UniProtKB-KW"/>
</dbReference>
<name>A0ABS9DZK8_9PROT</name>
<organism evidence="1 2">
    <name type="scientific">Acidiphilium iwatense</name>
    <dbReference type="NCBI Taxonomy" id="768198"/>
    <lineage>
        <taxon>Bacteria</taxon>
        <taxon>Pseudomonadati</taxon>
        <taxon>Pseudomonadota</taxon>
        <taxon>Alphaproteobacteria</taxon>
        <taxon>Acetobacterales</taxon>
        <taxon>Acidocellaceae</taxon>
        <taxon>Acidiphilium</taxon>
    </lineage>
</organism>
<dbReference type="Gene3D" id="3.40.50.300">
    <property type="entry name" value="P-loop containing nucleotide triphosphate hydrolases"/>
    <property type="match status" value="2"/>
</dbReference>
<evidence type="ECO:0000313" key="2">
    <source>
        <dbReference type="Proteomes" id="UP001521209"/>
    </source>
</evidence>
<dbReference type="RefSeq" id="WP_235705472.1">
    <property type="nucleotide sequence ID" value="NZ_JAKGBZ010000041.1"/>
</dbReference>
<dbReference type="InterPro" id="IPR027417">
    <property type="entry name" value="P-loop_NTPase"/>
</dbReference>
<reference evidence="1 2" key="1">
    <citation type="submission" date="2022-01" db="EMBL/GenBank/DDBJ databases">
        <authorList>
            <person name="Won M."/>
            <person name="Kim S.-J."/>
            <person name="Kwon S.-W."/>
        </authorList>
    </citation>
    <scope>NUCLEOTIDE SEQUENCE [LARGE SCALE GENOMIC DNA]</scope>
    <source>
        <strain evidence="1 2">KCTC 23505</strain>
    </source>
</reference>
<gene>
    <name evidence="1" type="ORF">L2A60_16045</name>
</gene>
<dbReference type="Proteomes" id="UP001521209">
    <property type="component" value="Unassembled WGS sequence"/>
</dbReference>
<accession>A0ABS9DZK8</accession>
<protein>
    <submittedName>
        <fullName evidence="1">DEAD/DEAH box helicase family protein</fullName>
    </submittedName>
</protein>
<keyword evidence="1" id="KW-0347">Helicase</keyword>
<keyword evidence="1" id="KW-0378">Hydrolase</keyword>
<proteinExistence type="predicted"/>
<dbReference type="SUPFAM" id="SSF52540">
    <property type="entry name" value="P-loop containing nucleoside triphosphate hydrolases"/>
    <property type="match status" value="1"/>
</dbReference>
<keyword evidence="1" id="KW-0067">ATP-binding</keyword>
<sequence length="778" mass="86509">MDLLPFQADASTQIADRFSDYMADPLTVRRSQLVPFYQNLSAITGSGKTLILADTIESFRSRLPVEPIVLWLSKGRVVVWQTFANLSAGKYADLIGGFAVKPLLDCRPGDVEDASRGLLLVATVGKFNQRDKEEGDRKIFRVQFDVADRSLWDLLKTRRDSSLRRRPLIIVYDEGHNLSNLQTQLLMELEPDALIAASATMRIPEALAGTIERLRKDKHWGDNDFVTTVRSSEVVESGLVKKHIMLGGYVTPMELAVNDLLSEMSDATKSASDLGLPFRPKAIYVSKTNTIDGATIKDDIARPFRERQARPILIWRHLVENAGIDPTTIAVYCDLRFDPKVPPPADFNLFSQGDSDYDLFIAGNFRHVIFNLSLQEGWDDPECAFAYIDKDMGSPDQVTQVVGRVLRQPGAQHYPSPNLNTAHFYIRTDEKGIFEAILEDVRAKLASDTPEITLTVRRETHGGSKPYRPALKERSVPTASIDSTHAKPAINKIIKTTQDYSAGGVNTVGGGGRIQILQTIGIGEAATVEWADVEHSNRVTARWILRREVQRLFPSHGDRQRSPINLCDIEDRKFDALVEYNSPAADHVREQARKVVDAYIDHSVILQNALDHPYVVPAIAVDESALVTFNNALHAGYSGLNKDELAFAKALDKTKRVWCRNPSQGGFGIPLLDRGNTRTFNPDFLAWTEKTVVTIDTKGDHLITEDAGRKLFFIEKVEDGPELAIRLVTKGQWQVAQNGVYSKLSGSTGFTVWALKQGKPHPTQCATIGEAAQLCLRA</sequence>
<keyword evidence="1" id="KW-0547">Nucleotide-binding</keyword>
<comment type="caution">
    <text evidence="1">The sequence shown here is derived from an EMBL/GenBank/DDBJ whole genome shotgun (WGS) entry which is preliminary data.</text>
</comment>
<keyword evidence="2" id="KW-1185">Reference proteome</keyword>